<dbReference type="Pfam" id="PF00536">
    <property type="entry name" value="SAM_1"/>
    <property type="match status" value="1"/>
</dbReference>
<dbReference type="Gene3D" id="1.10.150.50">
    <property type="entry name" value="Transcription Factor, Ets-1"/>
    <property type="match status" value="1"/>
</dbReference>
<feature type="compositionally biased region" description="Polar residues" evidence="1">
    <location>
        <begin position="114"/>
        <end position="131"/>
    </location>
</feature>
<feature type="compositionally biased region" description="Polar residues" evidence="1">
    <location>
        <begin position="461"/>
        <end position="488"/>
    </location>
</feature>
<dbReference type="AlphaFoldDB" id="A0AA35TEH3"/>
<feature type="region of interest" description="Disordered" evidence="1">
    <location>
        <begin position="701"/>
        <end position="743"/>
    </location>
</feature>
<accession>A0AA35TEH3</accession>
<feature type="region of interest" description="Disordered" evidence="1">
    <location>
        <begin position="461"/>
        <end position="491"/>
    </location>
</feature>
<dbReference type="Proteomes" id="UP001174909">
    <property type="component" value="Unassembled WGS sequence"/>
</dbReference>
<feature type="compositionally biased region" description="Basic and acidic residues" evidence="1">
    <location>
        <begin position="707"/>
        <end position="716"/>
    </location>
</feature>
<reference evidence="3" key="1">
    <citation type="submission" date="2023-03" db="EMBL/GenBank/DDBJ databases">
        <authorList>
            <person name="Steffen K."/>
            <person name="Cardenas P."/>
        </authorList>
    </citation>
    <scope>NUCLEOTIDE SEQUENCE</scope>
</reference>
<dbReference type="InterPro" id="IPR013761">
    <property type="entry name" value="SAM/pointed_sf"/>
</dbReference>
<dbReference type="PANTHER" id="PTHR14454">
    <property type="entry name" value="GRB2-ASSOCIATED AND REGULATOR OF MAPK PROTEIN FAMILY MEMBER"/>
    <property type="match status" value="1"/>
</dbReference>
<dbReference type="PROSITE" id="PS50105">
    <property type="entry name" value="SAM_DOMAIN"/>
    <property type="match status" value="1"/>
</dbReference>
<dbReference type="SMART" id="SM00454">
    <property type="entry name" value="SAM"/>
    <property type="match status" value="1"/>
</dbReference>
<dbReference type="InterPro" id="IPR001660">
    <property type="entry name" value="SAM"/>
</dbReference>
<feature type="compositionally biased region" description="Pro residues" evidence="1">
    <location>
        <begin position="67"/>
        <end position="83"/>
    </location>
</feature>
<sequence length="743" mass="81799">MHMVCDHHTHFLFLPHSLATPTYKLRTPPPAMAEDSLLYDVIPHHTASPRRARTLNRPPGYRGTSKPPTPPPPRFIPVPPIPPRNRMSGEDDRGMSSSFPYSSASFNERLGPRTKSTSSTNAQHILSKSPSVASVNSTHSTVEELLLNELLIKYSKNLPLKVRVSKGFLGVSEETAINTDDILKLHFMKHSKVVVMETGERVSLSVPLSSYLKFSILYDPNNNLQEAMKGFKFETVGDLLAIKGTLPRIIRATRSFSTPSPDACVAQDELLILKQTRKSGKQLKVYSLTTGKKKTLYDSCAGHFTTAPEDIGVYLSDVTVHAQECMPCKAVLYVRGKESSGVLEDLHEKMVTLKHTTTESSVIATSGLCEEGDTGDVYEMPADLDIEVEAIALDEYEQEALRGDTKDLYELFDPFSVTLYIPKSSKRLYDIQCELYKAVNTELTGLEIMRPHAISLGTKSSAPLLRSQSNGTPSQSSNGTPSHCSNGGYQALTHKHNPNHCTDYYVVMSPNRAAISEHDSDVSGESTTSEHFSIMAQHNRGVDDQLGRVMDELQGLRGEMAKMQVFTEHLRKFCESLQTQIRMMGTGGGASSGGGLDYSRAPASLPGEDNYSLLAGPSPQRRSTSPGNACSEVAQLSHTQVQQLLESIGMSQYVEMFSKERIDGEVLADMDHEMMADLGISTKFHRMRLTKVIKGEHSAAKQILRGESPHASEQKPESMYSIPRKQESPTSYPTSLPSSLGSE</sequence>
<dbReference type="EMBL" id="CASHTH010003594">
    <property type="protein sequence ID" value="CAI8046845.1"/>
    <property type="molecule type" value="Genomic_DNA"/>
</dbReference>
<dbReference type="SUPFAM" id="SSF47769">
    <property type="entry name" value="SAM/Pointed domain"/>
    <property type="match status" value="1"/>
</dbReference>
<dbReference type="PANTHER" id="PTHR14454:SF11">
    <property type="entry name" value="SERRANO, ISOFORM F"/>
    <property type="match status" value="1"/>
</dbReference>
<organism evidence="3 4">
    <name type="scientific">Geodia barretti</name>
    <name type="common">Barrett's horny sponge</name>
    <dbReference type="NCBI Taxonomy" id="519541"/>
    <lineage>
        <taxon>Eukaryota</taxon>
        <taxon>Metazoa</taxon>
        <taxon>Porifera</taxon>
        <taxon>Demospongiae</taxon>
        <taxon>Heteroscleromorpha</taxon>
        <taxon>Tetractinellida</taxon>
        <taxon>Astrophorina</taxon>
        <taxon>Geodiidae</taxon>
        <taxon>Geodia</taxon>
    </lineage>
</organism>
<dbReference type="CDD" id="cd09487">
    <property type="entry name" value="SAM_superfamily"/>
    <property type="match status" value="1"/>
</dbReference>
<evidence type="ECO:0000259" key="2">
    <source>
        <dbReference type="PROSITE" id="PS50105"/>
    </source>
</evidence>
<name>A0AA35TEH3_GEOBA</name>
<gene>
    <name evidence="3" type="ORF">GBAR_LOCUS25906</name>
</gene>
<feature type="compositionally biased region" description="Low complexity" evidence="1">
    <location>
        <begin position="96"/>
        <end position="105"/>
    </location>
</feature>
<comment type="caution">
    <text evidence="3">The sequence shown here is derived from an EMBL/GenBank/DDBJ whole genome shotgun (WGS) entry which is preliminary data.</text>
</comment>
<feature type="region of interest" description="Disordered" evidence="1">
    <location>
        <begin position="44"/>
        <end position="131"/>
    </location>
</feature>
<dbReference type="InterPro" id="IPR052281">
    <property type="entry name" value="GAREM"/>
</dbReference>
<evidence type="ECO:0000313" key="4">
    <source>
        <dbReference type="Proteomes" id="UP001174909"/>
    </source>
</evidence>
<feature type="compositionally biased region" description="Low complexity" evidence="1">
    <location>
        <begin position="728"/>
        <end position="743"/>
    </location>
</feature>
<evidence type="ECO:0000313" key="3">
    <source>
        <dbReference type="EMBL" id="CAI8046845.1"/>
    </source>
</evidence>
<proteinExistence type="predicted"/>
<keyword evidence="4" id="KW-1185">Reference proteome</keyword>
<feature type="domain" description="SAM" evidence="2">
    <location>
        <begin position="636"/>
        <end position="699"/>
    </location>
</feature>
<protein>
    <recommendedName>
        <fullName evidence="2">SAM domain-containing protein</fullName>
    </recommendedName>
</protein>
<evidence type="ECO:0000256" key="1">
    <source>
        <dbReference type="SAM" id="MobiDB-lite"/>
    </source>
</evidence>